<proteinExistence type="predicted"/>
<protein>
    <submittedName>
        <fullName evidence="1">Uncharacterized protein</fullName>
    </submittedName>
</protein>
<accession>X1EUA7</accession>
<name>X1EUA7_9ZZZZ</name>
<dbReference type="EMBL" id="BART01033892">
    <property type="protein sequence ID" value="GAH12223.1"/>
    <property type="molecule type" value="Genomic_DNA"/>
</dbReference>
<comment type="caution">
    <text evidence="1">The sequence shown here is derived from an EMBL/GenBank/DDBJ whole genome shotgun (WGS) entry which is preliminary data.</text>
</comment>
<sequence length="31" mass="3354">MLHCVNTEGYPALPAEVRVSMTRLALVTPAL</sequence>
<evidence type="ECO:0000313" key="1">
    <source>
        <dbReference type="EMBL" id="GAH12223.1"/>
    </source>
</evidence>
<organism evidence="1">
    <name type="scientific">marine sediment metagenome</name>
    <dbReference type="NCBI Taxonomy" id="412755"/>
    <lineage>
        <taxon>unclassified sequences</taxon>
        <taxon>metagenomes</taxon>
        <taxon>ecological metagenomes</taxon>
    </lineage>
</organism>
<feature type="non-terminal residue" evidence="1">
    <location>
        <position position="31"/>
    </location>
</feature>
<dbReference type="AlphaFoldDB" id="X1EUA7"/>
<reference evidence="1" key="1">
    <citation type="journal article" date="2014" name="Front. Microbiol.">
        <title>High frequency of phylogenetically diverse reductive dehalogenase-homologous genes in deep subseafloor sedimentary metagenomes.</title>
        <authorList>
            <person name="Kawai M."/>
            <person name="Futagami T."/>
            <person name="Toyoda A."/>
            <person name="Takaki Y."/>
            <person name="Nishi S."/>
            <person name="Hori S."/>
            <person name="Arai W."/>
            <person name="Tsubouchi T."/>
            <person name="Morono Y."/>
            <person name="Uchiyama I."/>
            <person name="Ito T."/>
            <person name="Fujiyama A."/>
            <person name="Inagaki F."/>
            <person name="Takami H."/>
        </authorList>
    </citation>
    <scope>NUCLEOTIDE SEQUENCE</scope>
    <source>
        <strain evidence="1">Expedition CK06-06</strain>
    </source>
</reference>
<gene>
    <name evidence="1" type="ORF">S01H4_58086</name>
</gene>